<name>A0A553HZL4_9PEZI</name>
<proteinExistence type="predicted"/>
<evidence type="ECO:0000313" key="2">
    <source>
        <dbReference type="Proteomes" id="UP000319160"/>
    </source>
</evidence>
<sequence>MYYIPYFATDNYITGAEEVDHGSLTIHDGTRALALGKRTYSSCRSKCSAKSCCQLGPSDSDDEDTEGSDLIPRSLERRTLFNANSGTVDVDIVKEFTDKNVKLIYTSSAGRDDSTSAWRAITNRSPKFNLGLSALCGCTTLIVYSQNGAYGAHFFEAAAWGEGDDAFKENVVDFLQNSGKGSGGLAEFADRLTKGNADVAAYILTPQAELPDEDPEAPGYVPGIAMYADQVQELVDLLPNIIPQLRQRIQVNHYQALEGGTDDDGNDINPQEAELLDNTSRGRVLFQYDPQDQGQRIVRLFFETTLIFSRSLGAAASTN</sequence>
<dbReference type="EMBL" id="VFLP01000029">
    <property type="protein sequence ID" value="TRX93394.1"/>
    <property type="molecule type" value="Genomic_DNA"/>
</dbReference>
<keyword evidence="2" id="KW-1185">Reference proteome</keyword>
<dbReference type="Proteomes" id="UP000319160">
    <property type="component" value="Unassembled WGS sequence"/>
</dbReference>
<comment type="caution">
    <text evidence="1">The sequence shown here is derived from an EMBL/GenBank/DDBJ whole genome shotgun (WGS) entry which is preliminary data.</text>
</comment>
<dbReference type="AlphaFoldDB" id="A0A553HZL4"/>
<protein>
    <submittedName>
        <fullName evidence="1">Uncharacterized protein</fullName>
    </submittedName>
</protein>
<gene>
    <name evidence="1" type="ORF">FHL15_005669</name>
</gene>
<dbReference type="OrthoDB" id="3886018at2759"/>
<reference evidence="2" key="1">
    <citation type="submission" date="2019-06" db="EMBL/GenBank/DDBJ databases">
        <title>Draft genome sequence of the griseofulvin-producing fungus Xylaria cubensis strain G536.</title>
        <authorList>
            <person name="Mead M.E."/>
            <person name="Raja H.A."/>
            <person name="Steenwyk J.L."/>
            <person name="Knowles S.L."/>
            <person name="Oberlies N.H."/>
            <person name="Rokas A."/>
        </authorList>
    </citation>
    <scope>NUCLEOTIDE SEQUENCE [LARGE SCALE GENOMIC DNA]</scope>
    <source>
        <strain evidence="2">G536</strain>
    </source>
</reference>
<evidence type="ECO:0000313" key="1">
    <source>
        <dbReference type="EMBL" id="TRX93394.1"/>
    </source>
</evidence>
<organism evidence="1 2">
    <name type="scientific">Xylaria flabelliformis</name>
    <dbReference type="NCBI Taxonomy" id="2512241"/>
    <lineage>
        <taxon>Eukaryota</taxon>
        <taxon>Fungi</taxon>
        <taxon>Dikarya</taxon>
        <taxon>Ascomycota</taxon>
        <taxon>Pezizomycotina</taxon>
        <taxon>Sordariomycetes</taxon>
        <taxon>Xylariomycetidae</taxon>
        <taxon>Xylariales</taxon>
        <taxon>Xylariaceae</taxon>
        <taxon>Xylaria</taxon>
    </lineage>
</organism>
<accession>A0A553HZL4</accession>